<feature type="compositionally biased region" description="Basic residues" evidence="1">
    <location>
        <begin position="749"/>
        <end position="763"/>
    </location>
</feature>
<proteinExistence type="predicted"/>
<dbReference type="KEGG" id="cput:CONPUDRAFT_75831"/>
<feature type="compositionally biased region" description="Polar residues" evidence="1">
    <location>
        <begin position="471"/>
        <end position="492"/>
    </location>
</feature>
<feature type="compositionally biased region" description="Basic and acidic residues" evidence="1">
    <location>
        <begin position="39"/>
        <end position="63"/>
    </location>
</feature>
<dbReference type="AlphaFoldDB" id="A0A5M3MCQ9"/>
<dbReference type="GeneID" id="19209432"/>
<feature type="region of interest" description="Disordered" evidence="1">
    <location>
        <begin position="1"/>
        <end position="106"/>
    </location>
</feature>
<name>A0A5M3MCQ9_CONPW</name>
<feature type="region of interest" description="Disordered" evidence="1">
    <location>
        <begin position="744"/>
        <end position="804"/>
    </location>
</feature>
<feature type="compositionally biased region" description="Polar residues" evidence="1">
    <location>
        <begin position="375"/>
        <end position="384"/>
    </location>
</feature>
<feature type="compositionally biased region" description="Polar residues" evidence="1">
    <location>
        <begin position="310"/>
        <end position="325"/>
    </location>
</feature>
<dbReference type="EMBL" id="JH711584">
    <property type="protein sequence ID" value="EIW76998.1"/>
    <property type="molecule type" value="Genomic_DNA"/>
</dbReference>
<gene>
    <name evidence="2" type="ORF">CONPUDRAFT_75831</name>
</gene>
<feature type="compositionally biased region" description="Polar residues" evidence="1">
    <location>
        <begin position="503"/>
        <end position="519"/>
    </location>
</feature>
<feature type="region of interest" description="Disordered" evidence="1">
    <location>
        <begin position="122"/>
        <end position="180"/>
    </location>
</feature>
<accession>A0A5M3MCQ9</accession>
<feature type="compositionally biased region" description="Basic and acidic residues" evidence="1">
    <location>
        <begin position="362"/>
        <end position="372"/>
    </location>
</feature>
<feature type="compositionally biased region" description="Acidic residues" evidence="1">
    <location>
        <begin position="443"/>
        <end position="455"/>
    </location>
</feature>
<feature type="compositionally biased region" description="Low complexity" evidence="1">
    <location>
        <begin position="7"/>
        <end position="24"/>
    </location>
</feature>
<feature type="region of interest" description="Disordered" evidence="1">
    <location>
        <begin position="203"/>
        <end position="226"/>
    </location>
</feature>
<feature type="compositionally biased region" description="Polar residues" evidence="1">
    <location>
        <begin position="416"/>
        <end position="430"/>
    </location>
</feature>
<evidence type="ECO:0000256" key="1">
    <source>
        <dbReference type="SAM" id="MobiDB-lite"/>
    </source>
</evidence>
<dbReference type="OrthoDB" id="3181351at2759"/>
<comment type="caution">
    <text evidence="2">The sequence shown here is derived from an EMBL/GenBank/DDBJ whole genome shotgun (WGS) entry which is preliminary data.</text>
</comment>
<feature type="compositionally biased region" description="Low complexity" evidence="1">
    <location>
        <begin position="214"/>
        <end position="226"/>
    </location>
</feature>
<feature type="region of interest" description="Disordered" evidence="1">
    <location>
        <begin position="298"/>
        <end position="532"/>
    </location>
</feature>
<reference evidence="3" key="1">
    <citation type="journal article" date="2012" name="Science">
        <title>The Paleozoic origin of enzymatic lignin decomposition reconstructed from 31 fungal genomes.</title>
        <authorList>
            <person name="Floudas D."/>
            <person name="Binder M."/>
            <person name="Riley R."/>
            <person name="Barry K."/>
            <person name="Blanchette R.A."/>
            <person name="Henrissat B."/>
            <person name="Martinez A.T."/>
            <person name="Otillar R."/>
            <person name="Spatafora J.W."/>
            <person name="Yadav J.S."/>
            <person name="Aerts A."/>
            <person name="Benoit I."/>
            <person name="Boyd A."/>
            <person name="Carlson A."/>
            <person name="Copeland A."/>
            <person name="Coutinho P.M."/>
            <person name="de Vries R.P."/>
            <person name="Ferreira P."/>
            <person name="Findley K."/>
            <person name="Foster B."/>
            <person name="Gaskell J."/>
            <person name="Glotzer D."/>
            <person name="Gorecki P."/>
            <person name="Heitman J."/>
            <person name="Hesse C."/>
            <person name="Hori C."/>
            <person name="Igarashi K."/>
            <person name="Jurgens J.A."/>
            <person name="Kallen N."/>
            <person name="Kersten P."/>
            <person name="Kohler A."/>
            <person name="Kuees U."/>
            <person name="Kumar T.K.A."/>
            <person name="Kuo A."/>
            <person name="LaButti K."/>
            <person name="Larrondo L.F."/>
            <person name="Lindquist E."/>
            <person name="Ling A."/>
            <person name="Lombard V."/>
            <person name="Lucas S."/>
            <person name="Lundell T."/>
            <person name="Martin R."/>
            <person name="McLaughlin D.J."/>
            <person name="Morgenstern I."/>
            <person name="Morin E."/>
            <person name="Murat C."/>
            <person name="Nagy L.G."/>
            <person name="Nolan M."/>
            <person name="Ohm R.A."/>
            <person name="Patyshakuliyeva A."/>
            <person name="Rokas A."/>
            <person name="Ruiz-Duenas F.J."/>
            <person name="Sabat G."/>
            <person name="Salamov A."/>
            <person name="Samejima M."/>
            <person name="Schmutz J."/>
            <person name="Slot J.C."/>
            <person name="St John F."/>
            <person name="Stenlid J."/>
            <person name="Sun H."/>
            <person name="Sun S."/>
            <person name="Syed K."/>
            <person name="Tsang A."/>
            <person name="Wiebenga A."/>
            <person name="Young D."/>
            <person name="Pisabarro A."/>
            <person name="Eastwood D.C."/>
            <person name="Martin F."/>
            <person name="Cullen D."/>
            <person name="Grigoriev I.V."/>
            <person name="Hibbett D.S."/>
        </authorList>
    </citation>
    <scope>NUCLEOTIDE SEQUENCE [LARGE SCALE GENOMIC DNA]</scope>
    <source>
        <strain evidence="3">RWD-64-598 SS2</strain>
    </source>
</reference>
<dbReference type="Proteomes" id="UP000053558">
    <property type="component" value="Unassembled WGS sequence"/>
</dbReference>
<evidence type="ECO:0000313" key="2">
    <source>
        <dbReference type="EMBL" id="EIW76998.1"/>
    </source>
</evidence>
<keyword evidence="3" id="KW-1185">Reference proteome</keyword>
<sequence>MSDRPTTRSNTRTRTSTTESEPTTQEQAQVLPKRKTRKDLKAEAQQRVEEQTKDIEQAKDKVAAIEANMQKRQNAPPKPKPKLRTSKMPSTQATTTGQLGGGSLVVDKPTSASIVVRPASVVEPTSEAQASDLEVGRGPKGRKTRDEQTAMRKDIETRRKQHTMENEAALHQKPTKNGNVKANAIQPKTFQLKTISRVSSWTARVPTDARSGLTTESSCPCSVVSTSSRSALTAATSISSSSSKSAASESVQVSVADPNTAQNKVATTPRRFPAFAMMLTLASSRMSEILSEFRTVASKRRQSSNEDLVPTSTQAQATPPENQPVSLKRSLTEALASEDENDETLSKERPYFEESPFVPEDAGDRTITKEAVDPSENQDNNVNSAMDEDIGPKGLEGNEDEEMDQCGPDGGEQDGLQETVTLAASQSELNNGAMDEQSHDQGGDPDDAMEAELEDQSTTLSSRDEAPGMRTSDSLPHTTQTMHAKASTTQVRPQKRTKHTPKPISSTTLPHIQQLSSCRPASHQVASAPASSGAADTVKVNAPIKGKKYCMDDLPPGARNEQKFSGNFIPTVCMYYGAQDADLVWKDDGLAELVKNIWRVVYGYAIPPEYLPAVTVDRLYLWRNNFSSTAVSALLFVFSGSDVTEEEERLALSQQLHTQNAFIYEKFKDGQPFGTFLAIQGFVRVPGLAHVHEPDYVPSGAVALAAAAGKLGNVGGALERTIRAGCSANSEGFAKAKKFIAQANASTKGPKKPKKGKAKRTKGKERQPIGSNASDNDDVAEAQPQVTASETPAAPSPPTPLPFSKDHYGKLVKKFYKYALDMGAERIIEAFTASGEVIQRDDSESEDLDVDDAEGSSDDNFLVLNSSSGAGLCIFYIGFRGDKRTIGDKNILKDAPLANI</sequence>
<dbReference type="RefSeq" id="XP_007772416.1">
    <property type="nucleotide sequence ID" value="XM_007774226.1"/>
</dbReference>
<organism evidence="2 3">
    <name type="scientific">Coniophora puteana (strain RWD-64-598)</name>
    <name type="common">Brown rot fungus</name>
    <dbReference type="NCBI Taxonomy" id="741705"/>
    <lineage>
        <taxon>Eukaryota</taxon>
        <taxon>Fungi</taxon>
        <taxon>Dikarya</taxon>
        <taxon>Basidiomycota</taxon>
        <taxon>Agaricomycotina</taxon>
        <taxon>Agaricomycetes</taxon>
        <taxon>Agaricomycetidae</taxon>
        <taxon>Boletales</taxon>
        <taxon>Coniophorineae</taxon>
        <taxon>Coniophoraceae</taxon>
        <taxon>Coniophora</taxon>
    </lineage>
</organism>
<evidence type="ECO:0000313" key="3">
    <source>
        <dbReference type="Proteomes" id="UP000053558"/>
    </source>
</evidence>
<feature type="compositionally biased region" description="Basic and acidic residues" evidence="1">
    <location>
        <begin position="144"/>
        <end position="170"/>
    </location>
</feature>
<protein>
    <submittedName>
        <fullName evidence="2">Uncharacterized protein</fullName>
    </submittedName>
</protein>